<dbReference type="RefSeq" id="WP_113691317.1">
    <property type="nucleotide sequence ID" value="NZ_CP015163.1"/>
</dbReference>
<dbReference type="Gene3D" id="3.10.450.50">
    <property type="match status" value="1"/>
</dbReference>
<dbReference type="OrthoDB" id="7375616at2"/>
<evidence type="ECO:0000259" key="1">
    <source>
        <dbReference type="Pfam" id="PF14534"/>
    </source>
</evidence>
<keyword evidence="3" id="KW-1185">Reference proteome</keyword>
<evidence type="ECO:0000313" key="2">
    <source>
        <dbReference type="EMBL" id="AXB42048.1"/>
    </source>
</evidence>
<sequence length="127" mass="13605">MTGFHDTPHNHHARYAAAFNAADPAALDRLYEDTAVLVPRPGLPLTGADREAAERHLLSWGLPIEAKTRHSYVAGDLALLIVDWSIRGTATDGTQVDLSGTATDVLRRGSGGQWRYAIDNPFGTAAG</sequence>
<dbReference type="KEGG" id="aab:A4R43_05495"/>
<accession>A0A344L1X4</accession>
<protein>
    <submittedName>
        <fullName evidence="2">DUF4440 domain-containing protein</fullName>
    </submittedName>
</protein>
<evidence type="ECO:0000313" key="3">
    <source>
        <dbReference type="Proteomes" id="UP000250434"/>
    </source>
</evidence>
<gene>
    <name evidence="2" type="ORF">A4R43_05495</name>
</gene>
<dbReference type="InterPro" id="IPR032710">
    <property type="entry name" value="NTF2-like_dom_sf"/>
</dbReference>
<reference evidence="2 3" key="1">
    <citation type="submission" date="2016-04" db="EMBL/GenBank/DDBJ databases">
        <title>Complete genome sequence and analysis of deep-sea sediment isolate, Amycolatopsis sp. WP1.</title>
        <authorList>
            <person name="Wang H."/>
            <person name="Chen S."/>
            <person name="Wu Q."/>
        </authorList>
    </citation>
    <scope>NUCLEOTIDE SEQUENCE [LARGE SCALE GENOMIC DNA]</scope>
    <source>
        <strain evidence="2 3">WP1</strain>
    </source>
</reference>
<name>A0A344L1X4_9PSEU</name>
<dbReference type="Proteomes" id="UP000250434">
    <property type="component" value="Chromosome"/>
</dbReference>
<dbReference type="InterPro" id="IPR027843">
    <property type="entry name" value="DUF4440"/>
</dbReference>
<dbReference type="EMBL" id="CP015163">
    <property type="protein sequence ID" value="AXB42048.1"/>
    <property type="molecule type" value="Genomic_DNA"/>
</dbReference>
<dbReference type="Pfam" id="PF14534">
    <property type="entry name" value="DUF4440"/>
    <property type="match status" value="1"/>
</dbReference>
<feature type="domain" description="DUF4440" evidence="1">
    <location>
        <begin position="12"/>
        <end position="115"/>
    </location>
</feature>
<dbReference type="AlphaFoldDB" id="A0A344L1X4"/>
<dbReference type="SUPFAM" id="SSF54427">
    <property type="entry name" value="NTF2-like"/>
    <property type="match status" value="1"/>
</dbReference>
<proteinExistence type="predicted"/>
<organism evidence="2 3">
    <name type="scientific">Amycolatopsis albispora</name>
    <dbReference type="NCBI Taxonomy" id="1804986"/>
    <lineage>
        <taxon>Bacteria</taxon>
        <taxon>Bacillati</taxon>
        <taxon>Actinomycetota</taxon>
        <taxon>Actinomycetes</taxon>
        <taxon>Pseudonocardiales</taxon>
        <taxon>Pseudonocardiaceae</taxon>
        <taxon>Amycolatopsis</taxon>
    </lineage>
</organism>